<gene>
    <name evidence="1" type="ORF">GGR00_002633</name>
</gene>
<evidence type="ECO:0000313" key="1">
    <source>
        <dbReference type="EMBL" id="MBB6354837.1"/>
    </source>
</evidence>
<dbReference type="Proteomes" id="UP000536262">
    <property type="component" value="Unassembled WGS sequence"/>
</dbReference>
<keyword evidence="2" id="KW-1185">Reference proteome</keyword>
<protein>
    <submittedName>
        <fullName evidence="1">Uncharacterized protein</fullName>
    </submittedName>
</protein>
<dbReference type="AlphaFoldDB" id="A0A7X0KLA2"/>
<sequence>MIALYLVKLVKIVDHDAMRRRHAGIAGIGQEVDPLQPSAVAEMEARDRIKSRTSSDRSAFRQIHLSAACARFP</sequence>
<accession>A0A7X0KLA2</accession>
<comment type="caution">
    <text evidence="1">The sequence shown here is derived from an EMBL/GenBank/DDBJ whole genome shotgun (WGS) entry which is preliminary data.</text>
</comment>
<dbReference type="EMBL" id="JACHOU010000005">
    <property type="protein sequence ID" value="MBB6354837.1"/>
    <property type="molecule type" value="Genomic_DNA"/>
</dbReference>
<reference evidence="1 2" key="1">
    <citation type="submission" date="2020-08" db="EMBL/GenBank/DDBJ databases">
        <title>Genomic Encyclopedia of Type Strains, Phase IV (KMG-IV): sequencing the most valuable type-strain genomes for metagenomic binning, comparative biology and taxonomic classification.</title>
        <authorList>
            <person name="Goeker M."/>
        </authorList>
    </citation>
    <scope>NUCLEOTIDE SEQUENCE [LARGE SCALE GENOMIC DNA]</scope>
    <source>
        <strain evidence="1 2">DSM 7051</strain>
    </source>
</reference>
<organism evidence="1 2">
    <name type="scientific">Aminobacter aganoensis</name>
    <dbReference type="NCBI Taxonomy" id="83264"/>
    <lineage>
        <taxon>Bacteria</taxon>
        <taxon>Pseudomonadati</taxon>
        <taxon>Pseudomonadota</taxon>
        <taxon>Alphaproteobacteria</taxon>
        <taxon>Hyphomicrobiales</taxon>
        <taxon>Phyllobacteriaceae</taxon>
        <taxon>Aminobacter</taxon>
    </lineage>
</organism>
<evidence type="ECO:0000313" key="2">
    <source>
        <dbReference type="Proteomes" id="UP000536262"/>
    </source>
</evidence>
<proteinExistence type="predicted"/>
<name>A0A7X0KLA2_9HYPH</name>